<accession>K1PL88</accession>
<gene>
    <name evidence="1" type="ORF">CGI_10001736</name>
</gene>
<reference evidence="1" key="1">
    <citation type="journal article" date="2012" name="Nature">
        <title>The oyster genome reveals stress adaptation and complexity of shell formation.</title>
        <authorList>
            <person name="Zhang G."/>
            <person name="Fang X."/>
            <person name="Guo X."/>
            <person name="Li L."/>
            <person name="Luo R."/>
            <person name="Xu F."/>
            <person name="Yang P."/>
            <person name="Zhang L."/>
            <person name="Wang X."/>
            <person name="Qi H."/>
            <person name="Xiong Z."/>
            <person name="Que H."/>
            <person name="Xie Y."/>
            <person name="Holland P.W."/>
            <person name="Paps J."/>
            <person name="Zhu Y."/>
            <person name="Wu F."/>
            <person name="Chen Y."/>
            <person name="Wang J."/>
            <person name="Peng C."/>
            <person name="Meng J."/>
            <person name="Yang L."/>
            <person name="Liu J."/>
            <person name="Wen B."/>
            <person name="Zhang N."/>
            <person name="Huang Z."/>
            <person name="Zhu Q."/>
            <person name="Feng Y."/>
            <person name="Mount A."/>
            <person name="Hedgecock D."/>
            <person name="Xu Z."/>
            <person name="Liu Y."/>
            <person name="Domazet-Loso T."/>
            <person name="Du Y."/>
            <person name="Sun X."/>
            <person name="Zhang S."/>
            <person name="Liu B."/>
            <person name="Cheng P."/>
            <person name="Jiang X."/>
            <person name="Li J."/>
            <person name="Fan D."/>
            <person name="Wang W."/>
            <person name="Fu W."/>
            <person name="Wang T."/>
            <person name="Wang B."/>
            <person name="Zhang J."/>
            <person name="Peng Z."/>
            <person name="Li Y."/>
            <person name="Li N."/>
            <person name="Wang J."/>
            <person name="Chen M."/>
            <person name="He Y."/>
            <person name="Tan F."/>
            <person name="Song X."/>
            <person name="Zheng Q."/>
            <person name="Huang R."/>
            <person name="Yang H."/>
            <person name="Du X."/>
            <person name="Chen L."/>
            <person name="Yang M."/>
            <person name="Gaffney P.M."/>
            <person name="Wang S."/>
            <person name="Luo L."/>
            <person name="She Z."/>
            <person name="Ming Y."/>
            <person name="Huang W."/>
            <person name="Zhang S."/>
            <person name="Huang B."/>
            <person name="Zhang Y."/>
            <person name="Qu T."/>
            <person name="Ni P."/>
            <person name="Miao G."/>
            <person name="Wang J."/>
            <person name="Wang Q."/>
            <person name="Steinberg C.E."/>
            <person name="Wang H."/>
            <person name="Li N."/>
            <person name="Qian L."/>
            <person name="Zhang G."/>
            <person name="Li Y."/>
            <person name="Yang H."/>
            <person name="Liu X."/>
            <person name="Wang J."/>
            <person name="Yin Y."/>
            <person name="Wang J."/>
        </authorList>
    </citation>
    <scope>NUCLEOTIDE SEQUENCE [LARGE SCALE GENOMIC DNA]</scope>
    <source>
        <strain evidence="1">05x7-T-G4-1.051#20</strain>
    </source>
</reference>
<dbReference type="EMBL" id="JH823198">
    <property type="protein sequence ID" value="EKC17200.1"/>
    <property type="molecule type" value="Genomic_DNA"/>
</dbReference>
<organism evidence="1">
    <name type="scientific">Magallana gigas</name>
    <name type="common">Pacific oyster</name>
    <name type="synonym">Crassostrea gigas</name>
    <dbReference type="NCBI Taxonomy" id="29159"/>
    <lineage>
        <taxon>Eukaryota</taxon>
        <taxon>Metazoa</taxon>
        <taxon>Spiralia</taxon>
        <taxon>Lophotrochozoa</taxon>
        <taxon>Mollusca</taxon>
        <taxon>Bivalvia</taxon>
        <taxon>Autobranchia</taxon>
        <taxon>Pteriomorphia</taxon>
        <taxon>Ostreida</taxon>
        <taxon>Ostreoidea</taxon>
        <taxon>Ostreidae</taxon>
        <taxon>Magallana</taxon>
    </lineage>
</organism>
<sequence length="106" mass="11808">MEQIRNGNLKAIGCAKYRKECPEFPHSFAQSGSYYAHKILEIFVPTCPHLAGALAKVFPECLLLYMGSSPCPKEAESQLPDDYWRAVFPAPPLYTHGHCATTFSSQ</sequence>
<protein>
    <submittedName>
        <fullName evidence="1">Uncharacterized protein</fullName>
    </submittedName>
</protein>
<proteinExistence type="predicted"/>
<dbReference type="InParanoid" id="K1PL88"/>
<name>K1PL88_MAGGI</name>
<evidence type="ECO:0000313" key="1">
    <source>
        <dbReference type="EMBL" id="EKC17200.1"/>
    </source>
</evidence>
<dbReference type="HOGENOM" id="CLU_2225715_0_0_1"/>
<dbReference type="AlphaFoldDB" id="K1PL88"/>